<dbReference type="InterPro" id="IPR000276">
    <property type="entry name" value="GPCR_Rhodpsn"/>
</dbReference>
<feature type="transmembrane region" description="Helical" evidence="7">
    <location>
        <begin position="20"/>
        <end position="47"/>
    </location>
</feature>
<evidence type="ECO:0000256" key="6">
    <source>
        <dbReference type="SAM" id="MobiDB-lite"/>
    </source>
</evidence>
<evidence type="ECO:0000256" key="7">
    <source>
        <dbReference type="SAM" id="Phobius"/>
    </source>
</evidence>
<feature type="transmembrane region" description="Helical" evidence="7">
    <location>
        <begin position="186"/>
        <end position="208"/>
    </location>
</feature>
<dbReference type="SMART" id="SM01381">
    <property type="entry name" value="7TM_GPCR_Srsx"/>
    <property type="match status" value="1"/>
</dbReference>
<evidence type="ECO:0000256" key="1">
    <source>
        <dbReference type="ARBA" id="ARBA00004370"/>
    </source>
</evidence>
<feature type="transmembrane region" description="Helical" evidence="7">
    <location>
        <begin position="240"/>
        <end position="260"/>
    </location>
</feature>
<feature type="transmembrane region" description="Helical" evidence="7">
    <location>
        <begin position="145"/>
        <end position="166"/>
    </location>
</feature>
<keyword evidence="5" id="KW-0675">Receptor</keyword>
<dbReference type="PRINTS" id="PR00237">
    <property type="entry name" value="GPCRRHODOPSN"/>
</dbReference>
<dbReference type="PROSITE" id="PS50262">
    <property type="entry name" value="G_PROTEIN_RECEP_F1_2"/>
    <property type="match status" value="1"/>
</dbReference>
<dbReference type="CDD" id="cd00637">
    <property type="entry name" value="7tm_classA_rhodopsin-like"/>
    <property type="match status" value="1"/>
</dbReference>
<dbReference type="RefSeq" id="XP_031566386.1">
    <property type="nucleotide sequence ID" value="XM_031710526.1"/>
</dbReference>
<evidence type="ECO:0000313" key="9">
    <source>
        <dbReference type="Proteomes" id="UP000515163"/>
    </source>
</evidence>
<keyword evidence="2 5" id="KW-0812">Transmembrane</keyword>
<dbReference type="SUPFAM" id="SSF81321">
    <property type="entry name" value="Family A G protein-coupled receptor-like"/>
    <property type="match status" value="1"/>
</dbReference>
<reference evidence="10" key="1">
    <citation type="submission" date="2025-08" db="UniProtKB">
        <authorList>
            <consortium name="RefSeq"/>
        </authorList>
    </citation>
    <scope>IDENTIFICATION</scope>
    <source>
        <tissue evidence="10">Tentacle</tissue>
    </source>
</reference>
<evidence type="ECO:0000313" key="10">
    <source>
        <dbReference type="RefSeq" id="XP_031566386.1"/>
    </source>
</evidence>
<keyword evidence="4 7" id="KW-0472">Membrane</keyword>
<proteinExistence type="inferred from homology"/>
<keyword evidence="9" id="KW-1185">Reference proteome</keyword>
<sequence length="352" mass="40097">MDIYFSRSSMSGLYAEASAVQIGVTVALSILVVTDLIGNTLVILIILTNKSMKSPMNYLLVNLAVADMIVGVFLTPRFVFSHFFIHPHGLAGRLTCMFLTAGNISWTGAASSIISLLAISCERFTAIMYPHSTKLKLTLPRVKRIVIGSWMFAVVLNIPLFVTVYYDKYINICMEKWPKQHMWLAKAYSTVWFIFAGVIPVAIMFVLYSRVIYSLWFKQNQEQGTQLAVLKSRKRVTKMVVIVSVVYAVCWLPEETVYLLHHYDQPFNNNDVIYNICVVLATFNSAINPFIYTLQSEKFRNCLIRLVCLRRFRRNSVGVEMESFDTGPKTGSRIDQHNHDQGTQEQITTLKE</sequence>
<dbReference type="PROSITE" id="PS00237">
    <property type="entry name" value="G_PROTEIN_RECEP_F1_1"/>
    <property type="match status" value="1"/>
</dbReference>
<feature type="domain" description="G-protein coupled receptors family 1 profile" evidence="8">
    <location>
        <begin position="38"/>
        <end position="292"/>
    </location>
</feature>
<name>A0A6P8IHT8_ACTTE</name>
<evidence type="ECO:0000256" key="3">
    <source>
        <dbReference type="ARBA" id="ARBA00022989"/>
    </source>
</evidence>
<accession>A0A6P8IHT8</accession>
<dbReference type="InParanoid" id="A0A6P8IHT8"/>
<comment type="similarity">
    <text evidence="5">Belongs to the G-protein coupled receptor 1 family.</text>
</comment>
<keyword evidence="3 7" id="KW-1133">Transmembrane helix</keyword>
<dbReference type="OrthoDB" id="2132067at2759"/>
<evidence type="ECO:0000256" key="5">
    <source>
        <dbReference type="RuleBase" id="RU000688"/>
    </source>
</evidence>
<dbReference type="KEGG" id="aten:116301463"/>
<feature type="transmembrane region" description="Helical" evidence="7">
    <location>
        <begin position="272"/>
        <end position="291"/>
    </location>
</feature>
<dbReference type="Gene3D" id="1.20.1070.10">
    <property type="entry name" value="Rhodopsin 7-helix transmembrane proteins"/>
    <property type="match status" value="1"/>
</dbReference>
<keyword evidence="5" id="KW-0297">G-protein coupled receptor</keyword>
<dbReference type="Proteomes" id="UP000515163">
    <property type="component" value="Unplaced"/>
</dbReference>
<dbReference type="Pfam" id="PF00001">
    <property type="entry name" value="7tm_1"/>
    <property type="match status" value="1"/>
</dbReference>
<keyword evidence="5" id="KW-0807">Transducer</keyword>
<feature type="region of interest" description="Disordered" evidence="6">
    <location>
        <begin position="322"/>
        <end position="352"/>
    </location>
</feature>
<dbReference type="GeneID" id="116301463"/>
<dbReference type="AlphaFoldDB" id="A0A6P8IHT8"/>
<dbReference type="GO" id="GO:0004930">
    <property type="term" value="F:G protein-coupled receptor activity"/>
    <property type="evidence" value="ECO:0007669"/>
    <property type="project" value="UniProtKB-KW"/>
</dbReference>
<dbReference type="PANTHER" id="PTHR45698:SF1">
    <property type="entry name" value="TRACE AMINE-ASSOCIATED RECEPTOR 13C-LIKE"/>
    <property type="match status" value="1"/>
</dbReference>
<dbReference type="InterPro" id="IPR017452">
    <property type="entry name" value="GPCR_Rhodpsn_7TM"/>
</dbReference>
<dbReference type="FunFam" id="1.20.1070.10:FF:000368">
    <property type="entry name" value="Predicted protein"/>
    <property type="match status" value="1"/>
</dbReference>
<organism evidence="9 10">
    <name type="scientific">Actinia tenebrosa</name>
    <name type="common">Australian red waratah sea anemone</name>
    <dbReference type="NCBI Taxonomy" id="6105"/>
    <lineage>
        <taxon>Eukaryota</taxon>
        <taxon>Metazoa</taxon>
        <taxon>Cnidaria</taxon>
        <taxon>Anthozoa</taxon>
        <taxon>Hexacorallia</taxon>
        <taxon>Actiniaria</taxon>
        <taxon>Actiniidae</taxon>
        <taxon>Actinia</taxon>
    </lineage>
</organism>
<feature type="transmembrane region" description="Helical" evidence="7">
    <location>
        <begin position="59"/>
        <end position="84"/>
    </location>
</feature>
<evidence type="ECO:0000259" key="8">
    <source>
        <dbReference type="PROSITE" id="PS50262"/>
    </source>
</evidence>
<dbReference type="PANTHER" id="PTHR45698">
    <property type="entry name" value="TRACE AMINE-ASSOCIATED RECEPTOR 19N-RELATED"/>
    <property type="match status" value="1"/>
</dbReference>
<evidence type="ECO:0000256" key="2">
    <source>
        <dbReference type="ARBA" id="ARBA00022692"/>
    </source>
</evidence>
<comment type="subcellular location">
    <subcellularLocation>
        <location evidence="1">Membrane</location>
    </subcellularLocation>
</comment>
<dbReference type="FunCoup" id="A0A6P8IHT8">
    <property type="interactions" value="1181"/>
</dbReference>
<evidence type="ECO:0000256" key="4">
    <source>
        <dbReference type="ARBA" id="ARBA00023136"/>
    </source>
</evidence>
<feature type="compositionally biased region" description="Basic and acidic residues" evidence="6">
    <location>
        <begin position="332"/>
        <end position="342"/>
    </location>
</feature>
<feature type="compositionally biased region" description="Polar residues" evidence="6">
    <location>
        <begin position="343"/>
        <end position="352"/>
    </location>
</feature>
<protein>
    <submittedName>
        <fullName evidence="10">Substance-K receptor-like</fullName>
    </submittedName>
</protein>
<dbReference type="GO" id="GO:0016020">
    <property type="term" value="C:membrane"/>
    <property type="evidence" value="ECO:0007669"/>
    <property type="project" value="UniProtKB-SubCell"/>
</dbReference>
<feature type="transmembrane region" description="Helical" evidence="7">
    <location>
        <begin position="104"/>
        <end position="124"/>
    </location>
</feature>
<gene>
    <name evidence="10" type="primary">LOC116301463</name>
</gene>